<dbReference type="Gene3D" id="2.60.120.10">
    <property type="entry name" value="Jelly Rolls"/>
    <property type="match status" value="1"/>
</dbReference>
<dbReference type="PANTHER" id="PTHR21047:SF2">
    <property type="entry name" value="THYMIDINE DIPHOSPHO-4-KETO-RHAMNOSE 3,5-EPIMERASE"/>
    <property type="match status" value="1"/>
</dbReference>
<name>A0A1T4VZR6_9FIRM</name>
<dbReference type="EMBL" id="FUXZ01000013">
    <property type="protein sequence ID" value="SKA70447.1"/>
    <property type="molecule type" value="Genomic_DNA"/>
</dbReference>
<dbReference type="InterPro" id="IPR000888">
    <property type="entry name" value="RmlC-like"/>
</dbReference>
<dbReference type="GO" id="GO:0000271">
    <property type="term" value="P:polysaccharide biosynthetic process"/>
    <property type="evidence" value="ECO:0007669"/>
    <property type="project" value="TreeGrafter"/>
</dbReference>
<dbReference type="InterPro" id="IPR011051">
    <property type="entry name" value="RmlC_Cupin_sf"/>
</dbReference>
<keyword evidence="3" id="KW-1185">Reference proteome</keyword>
<feature type="site" description="Participates in a stacking interaction with the thymidine ring of dTDP-4-oxo-6-deoxyglucose" evidence="1">
    <location>
        <position position="135"/>
    </location>
</feature>
<organism evidence="2 3">
    <name type="scientific">Eubacterium uniforme</name>
    <dbReference type="NCBI Taxonomy" id="39495"/>
    <lineage>
        <taxon>Bacteria</taxon>
        <taxon>Bacillati</taxon>
        <taxon>Bacillota</taxon>
        <taxon>Clostridia</taxon>
        <taxon>Eubacteriales</taxon>
        <taxon>Eubacteriaceae</taxon>
        <taxon>Eubacterium</taxon>
    </lineage>
</organism>
<reference evidence="2 3" key="1">
    <citation type="submission" date="2017-02" db="EMBL/GenBank/DDBJ databases">
        <authorList>
            <person name="Peterson S.W."/>
        </authorList>
    </citation>
    <scope>NUCLEOTIDE SEQUENCE [LARGE SCALE GENOMIC DNA]</scope>
    <source>
        <strain evidence="2 3">ATCC 35992</strain>
    </source>
</reference>
<dbReference type="AlphaFoldDB" id="A0A1T4VZR6"/>
<dbReference type="Pfam" id="PF00908">
    <property type="entry name" value="dTDP_sugar_isom"/>
    <property type="match status" value="1"/>
</dbReference>
<dbReference type="OrthoDB" id="9800680at2"/>
<evidence type="ECO:0000313" key="3">
    <source>
        <dbReference type="Proteomes" id="UP000190814"/>
    </source>
</evidence>
<evidence type="ECO:0000313" key="2">
    <source>
        <dbReference type="EMBL" id="SKA70447.1"/>
    </source>
</evidence>
<gene>
    <name evidence="2" type="ORF">SAMN02745111_02036</name>
</gene>
<dbReference type="SUPFAM" id="SSF51182">
    <property type="entry name" value="RmlC-like cupins"/>
    <property type="match status" value="1"/>
</dbReference>
<sequence>MEVVKQLFDEVYVIKNRTRDDNRGTMIVGFDESVYEECGFEVKQSRIYTMPDKGTFFGIHYYEDDISKMVSVIKGRGMDYIVDLRKESPTYLKWESVELSGDNCKAVIIPKGFGHAFISLEDDTIQTFSINKGGYIPSKGYNYRDEKIGLEFDIPISKIAEYDENAEFVKE</sequence>
<dbReference type="Proteomes" id="UP000190814">
    <property type="component" value="Unassembled WGS sequence"/>
</dbReference>
<dbReference type="STRING" id="39495.SAMN02745111_02036"/>
<protein>
    <submittedName>
        <fullName evidence="2">dTDP-4-dehydrorhamnose 3,5-epimerase</fullName>
    </submittedName>
</protein>
<dbReference type="PANTHER" id="PTHR21047">
    <property type="entry name" value="DTDP-6-DEOXY-D-GLUCOSE-3,5 EPIMERASE"/>
    <property type="match status" value="1"/>
</dbReference>
<accession>A0A1T4VZR6</accession>
<dbReference type="RefSeq" id="WP_078766872.1">
    <property type="nucleotide sequence ID" value="NZ_FUXZ01000013.1"/>
</dbReference>
<evidence type="ECO:0000256" key="1">
    <source>
        <dbReference type="PIRSR" id="PIRSR600888-3"/>
    </source>
</evidence>
<dbReference type="GO" id="GO:0008830">
    <property type="term" value="F:dTDP-4-dehydrorhamnose 3,5-epimerase activity"/>
    <property type="evidence" value="ECO:0007669"/>
    <property type="project" value="InterPro"/>
</dbReference>
<proteinExistence type="predicted"/>
<dbReference type="InterPro" id="IPR014710">
    <property type="entry name" value="RmlC-like_jellyroll"/>
</dbReference>
<dbReference type="GO" id="GO:0005829">
    <property type="term" value="C:cytosol"/>
    <property type="evidence" value="ECO:0007669"/>
    <property type="project" value="TreeGrafter"/>
</dbReference>